<keyword evidence="2" id="KW-1185">Reference proteome</keyword>
<comment type="caution">
    <text evidence="1">The sequence shown here is derived from an EMBL/GenBank/DDBJ whole genome shotgun (WGS) entry which is preliminary data.</text>
</comment>
<protein>
    <submittedName>
        <fullName evidence="1">Uncharacterized protein</fullName>
    </submittedName>
</protein>
<name>A0A9P2RZ61_BARTA</name>
<dbReference type="Proteomes" id="UP000002648">
    <property type="component" value="Unassembled WGS sequence"/>
</dbReference>
<gene>
    <name evidence="1" type="ORF">ME9_01022</name>
</gene>
<dbReference type="AlphaFoldDB" id="A0A9P2RZ61"/>
<sequence>MPCTKLNGLIYFLVAYLRHSHKSCRNIVFDLF</sequence>
<dbReference type="EMBL" id="AIMD01000035">
    <property type="protein sequence ID" value="EJF94101.1"/>
    <property type="molecule type" value="Genomic_DNA"/>
</dbReference>
<evidence type="ECO:0000313" key="2">
    <source>
        <dbReference type="Proteomes" id="UP000002648"/>
    </source>
</evidence>
<organism evidence="1 2">
    <name type="scientific">Bartonella taylorii 8TBB</name>
    <dbReference type="NCBI Taxonomy" id="1094560"/>
    <lineage>
        <taxon>Bacteria</taxon>
        <taxon>Pseudomonadati</taxon>
        <taxon>Pseudomonadota</taxon>
        <taxon>Alphaproteobacteria</taxon>
        <taxon>Hyphomicrobiales</taxon>
        <taxon>Bartonellaceae</taxon>
        <taxon>Bartonella</taxon>
    </lineage>
</organism>
<proteinExistence type="predicted"/>
<evidence type="ECO:0000313" key="1">
    <source>
        <dbReference type="EMBL" id="EJF94101.1"/>
    </source>
</evidence>
<reference evidence="1 2" key="1">
    <citation type="submission" date="2012-03" db="EMBL/GenBank/DDBJ databases">
        <title>The Genome Sequence of Bartonella taylorii 8TBB.</title>
        <authorList>
            <consortium name="The Broad Institute Genome Sequencing Platform"/>
            <consortium name="The Broad Institute Genome Sequencing Center for Infectious Disease"/>
            <person name="Feldgarden M."/>
            <person name="Kirby J."/>
            <person name="Kosoy M."/>
            <person name="Birtles R."/>
            <person name="Probert W.S."/>
            <person name="Chiaraviglio L."/>
            <person name="Young S.K."/>
            <person name="Zeng Q."/>
            <person name="Gargeya S."/>
            <person name="Fitzgerald M."/>
            <person name="Haas B."/>
            <person name="Abouelleil A."/>
            <person name="Alvarado L."/>
            <person name="Arachchi H.M."/>
            <person name="Berlin A."/>
            <person name="Chapman S.B."/>
            <person name="Gearin G."/>
            <person name="Goldberg J."/>
            <person name="Griggs A."/>
            <person name="Gujja S."/>
            <person name="Hansen M."/>
            <person name="Heiman D."/>
            <person name="Howarth C."/>
            <person name="Larimer J."/>
            <person name="Lui A."/>
            <person name="MacDonald P.J.P."/>
            <person name="McCowen C."/>
            <person name="Montmayeur A."/>
            <person name="Murphy C."/>
            <person name="Neiman D."/>
            <person name="Pearson M."/>
            <person name="Priest M."/>
            <person name="Roberts A."/>
            <person name="Saif S."/>
            <person name="Shea T."/>
            <person name="Sisk P."/>
            <person name="Stolte C."/>
            <person name="Sykes S."/>
            <person name="Wortman J."/>
            <person name="Nusbaum C."/>
            <person name="Birren B."/>
        </authorList>
    </citation>
    <scope>NUCLEOTIDE SEQUENCE [LARGE SCALE GENOMIC DNA]</scope>
    <source>
        <strain evidence="1 2">8TBB</strain>
    </source>
</reference>
<accession>A0A9P2RZ61</accession>